<dbReference type="Gene3D" id="3.40.50.300">
    <property type="entry name" value="P-loop containing nucleotide triphosphate hydrolases"/>
    <property type="match status" value="1"/>
</dbReference>
<dbReference type="InterPro" id="IPR027417">
    <property type="entry name" value="P-loop_NTPase"/>
</dbReference>
<dbReference type="Proteomes" id="UP000624709">
    <property type="component" value="Unassembled WGS sequence"/>
</dbReference>
<dbReference type="Gene3D" id="1.10.10.10">
    <property type="entry name" value="Winged helix-like DNA-binding domain superfamily/Winged helix DNA-binding domain"/>
    <property type="match status" value="1"/>
</dbReference>
<evidence type="ECO:0000256" key="1">
    <source>
        <dbReference type="ARBA" id="ARBA00022741"/>
    </source>
</evidence>
<dbReference type="PANTHER" id="PTHR16305">
    <property type="entry name" value="TESTICULAR SOLUBLE ADENYLYL CYCLASE"/>
    <property type="match status" value="1"/>
</dbReference>
<keyword evidence="1" id="KW-0547">Nucleotide-binding</keyword>
<keyword evidence="5" id="KW-1185">Reference proteome</keyword>
<dbReference type="PANTHER" id="PTHR16305:SF35">
    <property type="entry name" value="TRANSCRIPTIONAL ACTIVATOR DOMAIN"/>
    <property type="match status" value="1"/>
</dbReference>
<comment type="caution">
    <text evidence="4">The sequence shown here is derived from an EMBL/GenBank/DDBJ whole genome shotgun (WGS) entry which is preliminary data.</text>
</comment>
<dbReference type="EMBL" id="BOMS01000088">
    <property type="protein sequence ID" value="GIE69461.1"/>
    <property type="molecule type" value="Genomic_DNA"/>
</dbReference>
<protein>
    <recommendedName>
        <fullName evidence="3">HTH luxR-type domain-containing protein</fullName>
    </recommendedName>
</protein>
<feature type="domain" description="HTH luxR-type" evidence="3">
    <location>
        <begin position="852"/>
        <end position="917"/>
    </location>
</feature>
<evidence type="ECO:0000256" key="2">
    <source>
        <dbReference type="ARBA" id="ARBA00022840"/>
    </source>
</evidence>
<dbReference type="InterPro" id="IPR000792">
    <property type="entry name" value="Tscrpt_reg_LuxR_C"/>
</dbReference>
<dbReference type="PRINTS" id="PR00038">
    <property type="entry name" value="HTHLUXR"/>
</dbReference>
<accession>A0ABQ4BGM3</accession>
<evidence type="ECO:0000259" key="3">
    <source>
        <dbReference type="PROSITE" id="PS50043"/>
    </source>
</evidence>
<dbReference type="InterPro" id="IPR036388">
    <property type="entry name" value="WH-like_DNA-bd_sf"/>
</dbReference>
<gene>
    <name evidence="4" type="ORF">Apa02nite_055690</name>
</gene>
<dbReference type="Pfam" id="PF00196">
    <property type="entry name" value="GerE"/>
    <property type="match status" value="1"/>
</dbReference>
<dbReference type="PROSITE" id="PS50043">
    <property type="entry name" value="HTH_LUXR_2"/>
    <property type="match status" value="1"/>
</dbReference>
<dbReference type="CDD" id="cd06170">
    <property type="entry name" value="LuxR_C_like"/>
    <property type="match status" value="1"/>
</dbReference>
<dbReference type="SUPFAM" id="SSF46894">
    <property type="entry name" value="C-terminal effector domain of the bipartite response regulators"/>
    <property type="match status" value="1"/>
</dbReference>
<reference evidence="4 5" key="1">
    <citation type="submission" date="2021-01" db="EMBL/GenBank/DDBJ databases">
        <title>Whole genome shotgun sequence of Actinoplanes palleronii NBRC 14916.</title>
        <authorList>
            <person name="Komaki H."/>
            <person name="Tamura T."/>
        </authorList>
    </citation>
    <scope>NUCLEOTIDE SEQUENCE [LARGE SCALE GENOMIC DNA]</scope>
    <source>
        <strain evidence="4 5">NBRC 14916</strain>
    </source>
</reference>
<dbReference type="Pfam" id="PF13191">
    <property type="entry name" value="AAA_16"/>
    <property type="match status" value="1"/>
</dbReference>
<evidence type="ECO:0000313" key="5">
    <source>
        <dbReference type="Proteomes" id="UP000624709"/>
    </source>
</evidence>
<dbReference type="SMART" id="SM00421">
    <property type="entry name" value="HTH_LUXR"/>
    <property type="match status" value="1"/>
</dbReference>
<dbReference type="RefSeq" id="WP_203827610.1">
    <property type="nucleotide sequence ID" value="NZ_BAAATY010000019.1"/>
</dbReference>
<name>A0ABQ4BGM3_9ACTN</name>
<keyword evidence="2" id="KW-0067">ATP-binding</keyword>
<dbReference type="InterPro" id="IPR041664">
    <property type="entry name" value="AAA_16"/>
</dbReference>
<dbReference type="InterPro" id="IPR016032">
    <property type="entry name" value="Sig_transdc_resp-reg_C-effctor"/>
</dbReference>
<organism evidence="4 5">
    <name type="scientific">Actinoplanes palleronii</name>
    <dbReference type="NCBI Taxonomy" id="113570"/>
    <lineage>
        <taxon>Bacteria</taxon>
        <taxon>Bacillati</taxon>
        <taxon>Actinomycetota</taxon>
        <taxon>Actinomycetes</taxon>
        <taxon>Micromonosporales</taxon>
        <taxon>Micromonosporaceae</taxon>
        <taxon>Actinoplanes</taxon>
    </lineage>
</organism>
<evidence type="ECO:0000313" key="4">
    <source>
        <dbReference type="EMBL" id="GIE69461.1"/>
    </source>
</evidence>
<proteinExistence type="predicted"/>
<sequence length="920" mass="95813">MARLVLRGRSAEIAHALSTLRRVARTRQGAVVTVAGAAGIGKSAFARAVADEARSLGFRVGMGQAGPETRAIPGAALLIALRSGPEPLLDSTTFSELASLYDRPIWLIDRIAELLAASATATPLLVAIDDVDIADDLTRLALKMLPARLSAVPVTWMLTSRTLSTVVLDETIEAAEAATAVARIVLRPLTGPDIDELARDRLGTVPAGEVLGAAGGNPFWADQLVRGLTTADATPPGPDDLDPVGMRATVRRRLGALSAGAVDLVRHAAVWGRPLSTADAAALLGGPDPSWAVELMREAGAGGVLTRAGETVAFPHAWVRDAVYAEIDAADRRARHRRCADILLDRPGGEAETAAHLDLAEAAGDVGLARRVLRTAAERVAANPAGAAVLARCGWTLVADLSSASMRDLARTATEILAGVERHGDVVTIADAVLAAASGPCLTTIEPGLWWHLAAMRSLVAAGRYDAVTERATPLLADARVTGADRTRLDSLAIAAAAGAGPRKSLQDLTVRAEQLLEDSAADPATRQTVASTRAVAARRLSRFGDAWRAVAAPVTPAPAATAERVRALQDVDRLDEAAALLEAVGAGAIAAGDFGHLQASVMLAAARQELDLGRLTTAGALALALAGQAPETQVAAHRVGAGAVLAEVRLHQGGPLDFTASDLPSSPVVEWSTGLRILHATAALRGDDTTAAVRMIMPIVAAYRNGYCSSQWSPSWSPLLLDIALRAGNRPLAEHIVEDARLVARHNEQVASWTGTARQVGGMLDGDAGELHAAVTILRGGPRPLLLARALTDHADLLVMAGDQSAAVPLLEEAADLYARSGAEAGVRAASTSLTRLGVRRRRETPAAVRSLTGWWSLTDTEQLVAHLIGAGHTNRSAATELGISPNTVNTHLRAVFGKLGVRSRVQLANVVRDQAAPK</sequence>
<dbReference type="SUPFAM" id="SSF52540">
    <property type="entry name" value="P-loop containing nucleoside triphosphate hydrolases"/>
    <property type="match status" value="1"/>
</dbReference>